<evidence type="ECO:0008006" key="4">
    <source>
        <dbReference type="Google" id="ProtNLM"/>
    </source>
</evidence>
<dbReference type="AlphaFoldDB" id="A0A220MCG0"/>
<dbReference type="Proteomes" id="UP000197781">
    <property type="component" value="Chromosome"/>
</dbReference>
<evidence type="ECO:0000313" key="2">
    <source>
        <dbReference type="EMBL" id="ASJ52666.1"/>
    </source>
</evidence>
<feature type="transmembrane region" description="Helical" evidence="1">
    <location>
        <begin position="100"/>
        <end position="121"/>
    </location>
</feature>
<feature type="transmembrane region" description="Helical" evidence="1">
    <location>
        <begin position="12"/>
        <end position="28"/>
    </location>
</feature>
<evidence type="ECO:0000256" key="1">
    <source>
        <dbReference type="SAM" id="Phobius"/>
    </source>
</evidence>
<organism evidence="2 3">
    <name type="scientific">Brevibacillus formosus</name>
    <dbReference type="NCBI Taxonomy" id="54913"/>
    <lineage>
        <taxon>Bacteria</taxon>
        <taxon>Bacillati</taxon>
        <taxon>Bacillota</taxon>
        <taxon>Bacilli</taxon>
        <taxon>Bacillales</taxon>
        <taxon>Paenibacillaceae</taxon>
        <taxon>Brevibacillus</taxon>
    </lineage>
</organism>
<feature type="transmembrane region" description="Helical" evidence="1">
    <location>
        <begin position="70"/>
        <end position="88"/>
    </location>
</feature>
<dbReference type="Pfam" id="PF06961">
    <property type="entry name" value="DUF1294"/>
    <property type="match status" value="1"/>
</dbReference>
<protein>
    <recommendedName>
        <fullName evidence="4">DUF1294 domain-containing protein</fullName>
    </recommendedName>
</protein>
<reference evidence="2 3" key="1">
    <citation type="submission" date="2016-11" db="EMBL/GenBank/DDBJ databases">
        <authorList>
            <person name="Jaros S."/>
            <person name="Januszkiewicz K."/>
            <person name="Wedrychowicz H."/>
        </authorList>
    </citation>
    <scope>NUCLEOTIDE SEQUENCE [LARGE SCALE GENOMIC DNA]</scope>
    <source>
        <strain evidence="2 3">NF2</strain>
    </source>
</reference>
<gene>
    <name evidence="2" type="ORF">BP422_03330</name>
</gene>
<keyword evidence="1" id="KW-0812">Transmembrane</keyword>
<name>A0A220MCG0_9BACL</name>
<dbReference type="InterPro" id="IPR010718">
    <property type="entry name" value="DUF1294"/>
</dbReference>
<dbReference type="EMBL" id="CP018145">
    <property type="protein sequence ID" value="ASJ52666.1"/>
    <property type="molecule type" value="Genomic_DNA"/>
</dbReference>
<dbReference type="RefSeq" id="WP_088906556.1">
    <property type="nucleotide sequence ID" value="NZ_CP018145.1"/>
</dbReference>
<dbReference type="KEGG" id="bfm:BP422_03330"/>
<evidence type="ECO:0000313" key="3">
    <source>
        <dbReference type="Proteomes" id="UP000197781"/>
    </source>
</evidence>
<accession>A0A220MCG0</accession>
<keyword evidence="1" id="KW-0472">Membrane</keyword>
<feature type="transmembrane region" description="Helical" evidence="1">
    <location>
        <begin position="34"/>
        <end position="50"/>
    </location>
</feature>
<sequence>MYHQQLAAHRRNFVLVLVISWGLLLAGYFNSNIWVLAAGALLLNGYAYYLMQADKRLAKEKGFRVPELSLLLVAFLGGGIGALEGMLIQRHKTKHTSFRILLPLFCIAQILLVIWVIQLYLDKNLVS</sequence>
<proteinExistence type="predicted"/>
<keyword evidence="1" id="KW-1133">Transmembrane helix</keyword>